<sequence length="368" mass="41952">MVNTTASKGIHKLPNELLVKILGQVPFTVENFYALSDVNDRFRDLVPCPATLLEIGRRQYPDDIYRIAWAEVKGCADKIAIGLISNEGDHQTAREALTLGVHLLDYLSTVADGRGRNIVYVWAALRASLKPRTIQALRFTIGRIYDYVFTTDMNFAEFLFNPVGGTPLVEMQMQRVEGSPFSMLKRRAFETALLMKKHNQHLSDMICQKTKGVLQGEAARHYVALFQSTDYIWAGDEDERYPERLNYVQRTQWRMLRKNAQDHDGSKEVDEAELERKYFKCIRDPSEANPAITRPFISEMKEDMAAQQLFELGPAAGKMNIDTDLKGFGELARRTLDQVQTNSLPRPVHDAVVRLRLLERVPDETQSA</sequence>
<dbReference type="Proteomes" id="UP001316803">
    <property type="component" value="Unassembled WGS sequence"/>
</dbReference>
<comment type="caution">
    <text evidence="1">The sequence shown here is derived from an EMBL/GenBank/DDBJ whole genome shotgun (WGS) entry which is preliminary data.</text>
</comment>
<evidence type="ECO:0000313" key="1">
    <source>
        <dbReference type="EMBL" id="KAK5952544.1"/>
    </source>
</evidence>
<accession>A0AAN8ECT8</accession>
<dbReference type="EMBL" id="JAKLMC020000015">
    <property type="protein sequence ID" value="KAK5952544.1"/>
    <property type="molecule type" value="Genomic_DNA"/>
</dbReference>
<name>A0AAN8ECT8_9EURO</name>
<keyword evidence="2" id="KW-1185">Reference proteome</keyword>
<evidence type="ECO:0008006" key="3">
    <source>
        <dbReference type="Google" id="ProtNLM"/>
    </source>
</evidence>
<reference evidence="1 2" key="1">
    <citation type="submission" date="2022-12" db="EMBL/GenBank/DDBJ databases">
        <title>Genomic features and morphological characterization of a novel Knufia sp. strain isolated from spacecraft assembly facility.</title>
        <authorList>
            <person name="Teixeira M."/>
            <person name="Chander A.M."/>
            <person name="Stajich J.E."/>
            <person name="Venkateswaran K."/>
        </authorList>
    </citation>
    <scope>NUCLEOTIDE SEQUENCE [LARGE SCALE GENOMIC DNA]</scope>
    <source>
        <strain evidence="1 2">FJI-L2-BK-P2</strain>
    </source>
</reference>
<dbReference type="AlphaFoldDB" id="A0AAN8ECT8"/>
<protein>
    <recommendedName>
        <fullName evidence="3">F-box domain-containing protein</fullName>
    </recommendedName>
</protein>
<evidence type="ECO:0000313" key="2">
    <source>
        <dbReference type="Proteomes" id="UP001316803"/>
    </source>
</evidence>
<proteinExistence type="predicted"/>
<organism evidence="1 2">
    <name type="scientific">Knufia fluminis</name>
    <dbReference type="NCBI Taxonomy" id="191047"/>
    <lineage>
        <taxon>Eukaryota</taxon>
        <taxon>Fungi</taxon>
        <taxon>Dikarya</taxon>
        <taxon>Ascomycota</taxon>
        <taxon>Pezizomycotina</taxon>
        <taxon>Eurotiomycetes</taxon>
        <taxon>Chaetothyriomycetidae</taxon>
        <taxon>Chaetothyriales</taxon>
        <taxon>Trichomeriaceae</taxon>
        <taxon>Knufia</taxon>
    </lineage>
</organism>
<gene>
    <name evidence="1" type="ORF">OHC33_006589</name>
</gene>